<feature type="non-terminal residue" evidence="2">
    <location>
        <position position="37"/>
    </location>
</feature>
<comment type="caution">
    <text evidence="2">The sequence shown here is derived from an EMBL/GenBank/DDBJ whole genome shotgun (WGS) entry which is preliminary data.</text>
</comment>
<evidence type="ECO:0000313" key="2">
    <source>
        <dbReference type="EMBL" id="HDM89582.1"/>
    </source>
</evidence>
<protein>
    <submittedName>
        <fullName evidence="2">Uncharacterized protein</fullName>
    </submittedName>
</protein>
<dbReference type="EMBL" id="DRBW01000002">
    <property type="protein sequence ID" value="HDM89582.1"/>
    <property type="molecule type" value="Genomic_DNA"/>
</dbReference>
<proteinExistence type="predicted"/>
<sequence>MLRYMRTHAASWGIKIILGLIIVVFIFWGVGRIESKK</sequence>
<dbReference type="Proteomes" id="UP000885931">
    <property type="component" value="Unassembled WGS sequence"/>
</dbReference>
<keyword evidence="1" id="KW-0472">Membrane</keyword>
<keyword evidence="1" id="KW-0812">Transmembrane</keyword>
<dbReference type="AlphaFoldDB" id="A0A7C0XA35"/>
<reference evidence="2" key="1">
    <citation type="journal article" date="2020" name="mSystems">
        <title>Genome- and Community-Level Interaction Insights into Carbon Utilization and Element Cycling Functions of Hydrothermarchaeota in Hydrothermal Sediment.</title>
        <authorList>
            <person name="Zhou Z."/>
            <person name="Liu Y."/>
            <person name="Xu W."/>
            <person name="Pan J."/>
            <person name="Luo Z.H."/>
            <person name="Li M."/>
        </authorList>
    </citation>
    <scope>NUCLEOTIDE SEQUENCE [LARGE SCALE GENOMIC DNA]</scope>
    <source>
        <strain evidence="2">HyVt-237</strain>
    </source>
</reference>
<gene>
    <name evidence="2" type="ORF">ENG67_00040</name>
</gene>
<evidence type="ECO:0000256" key="1">
    <source>
        <dbReference type="SAM" id="Phobius"/>
    </source>
</evidence>
<name>A0A7C0XA35_UNCW3</name>
<organism evidence="2">
    <name type="scientific">candidate division WOR-3 bacterium</name>
    <dbReference type="NCBI Taxonomy" id="2052148"/>
    <lineage>
        <taxon>Bacteria</taxon>
        <taxon>Bacteria division WOR-3</taxon>
    </lineage>
</organism>
<accession>A0A7C0XA35</accession>
<feature type="transmembrane region" description="Helical" evidence="1">
    <location>
        <begin position="12"/>
        <end position="31"/>
    </location>
</feature>
<dbReference type="Pfam" id="PF13624">
    <property type="entry name" value="SurA_N_3"/>
    <property type="match status" value="1"/>
</dbReference>
<keyword evidence="1" id="KW-1133">Transmembrane helix</keyword>